<sequence>MSEEIQDISVEDLVKAVATVGGGLASALSEAAKQYAKEIKAHQGPPLTAKQQYEKFAETHAKALRNFQHTANQWAIAADAVGDKGIGNIMRKYRDFASAESQKVLDGIVDKRQWMEGVIKDANVKIDAANKVAAQLGDGVGRLAGPIVDLGQMAVGAFEYAETGDSTSWEDACAGVVLSWAAAGLAIAILPASLGVATIAIIAAVLAGAGSVIGGMYFQKFKNLLLEQDWFVDSVGYLMSKLINEKYLAARGFRAGDPLILDLDGDGIETVGITDISPILFDHDADGVRTGTGWIKPDDGLLVLDLNGNGTIDSGRELFGDQTARTASATEPNGRPFHANGYAALAAHDTNGDGKISSADSVYSQLRVWQDANQDGISQAAELRTLSDLGIATIGVEGASDGSNLGNGNSIPLKGSFTRTDGAAGASGTAELSGSLLLASNGFYRDFPDDPAPTETAKELPQMTGSGWVRDLREAMSSSNGAALQAKVQAFAAATTRDAQMALLDGLLLEWANSSGKKLNEVWEYRLTKNDQGAYTTGSEGSMLGGGTAAGPTIILKLNPDGLTEIIGGGTGSGGGAGGSGGSGGSGVGSGPKEVLTLEGYQFLDRLNILEVFNGLRFIEIPPREPDGLPQGSPSMGSGGSGGSGVSDGTIRITGRLSETQVKLLNESYAALRESVYGALVMQTRLDHYLDKVSVVVDETGLHFDTTQMAAALDQAKAADARNGTIDLIELNKYAQSALQTIEFDGLGRLRLDIGNVTANDLKDLNVVLGGTEGSPDRDLYLGSGADNTFSGSGGNDVLDGGDGNDAIYGRDGDDNLNGGRGNDSLVGEAGNDILNGNAGNDTLYGSNGSDVLNGGDGDDTLYSNGLYGGGAGSDVDRLEGGAGNDNLVGGFGSQTYVFGRGDGQDSVTNYADAWNGIADPTVGKQDVLQFKAGVTANDVTITREGENLVIKIKGTSDQVAVQSYFSQDGLSNQGYAIDAIRFSDGTSLNPVQVKALMLLGSEGRDTITGYGTDDVSDGKADNDTIYGRGGNDSLSGGNGEDYLDGEGGNDTLNGGAGNDTLNGSHGSDVLNGGDGNDTLYAAGLYGGGAGDDVDRLDGGAGNDSMVGSFGSQTYLFGKGDGQDSITNYSDAWNGTPDQTVGKQDVLQFKAGVAVNEVTALREGDSLVFKINGTSDQVKVENYFSQDGQSNQGYALNAIRFEDGTSWNYAQVKALTEQGSNGNDTLTGSGGDDVIDGSGGNDTIYGRAGNDSLTGGTGEDLIDGEGGNDTINGGAGADTLHGSHGSDVINGGDGNDTLYAAGLYGGGAGSDVDRLDGGAGNDSMVGSFGSQTYLFGKGDGQDSITNYSDAWNGTPDQTVGKQDVLQFKAGVAVNEVTALREGDSLVFKINGTSDQVKVENYFSQDGQSNQGYALNAIRFEDGTSWNYAQVKALTEQGSIGNDTLTGSAGDDVIDGGGGNDTIYGRAGNDSLAGGTGDDSIDGEAGNDTLNGGAGNDMLGGSHGSDVINGGDGNDTLYAAGLYGGGAAGDVDRLDGGAGNDNMVGGFGSQTYLFGKGDGQDSITNYADPWNGAADPTVGKQDVLQFKAGVAVSEVTALREGDSLVLKINGTSDQVKVENYFSQDGQSTQGYALNAIRFEDGTSWNYAQVKALSEQGSNSNDTLTGSAGDDVIDGGGGNDTIYGRAGNDSLAGGTGDDSIDGEAGNDTLNGGAGNDMLGGSHGSDVINGGDGNDTLYAAGLYGGGAAGDVDRLDGGAGNDNMVGGFGSQTYLFGKGDGQDSITNYADPWNGAADPTVGKQDVLQFKAGVAVSEVTALREGDSLVLKINGTSDQVKVENYFSQDGQSTQGYALNAIRFEDGTSWNYAQVKALSEQGSNSNDTLTGSAGDDVIDGGGGNDTIYGRGGNDSLSGGTGEDYLDGEGGNDTLNGGAGNDTLNGSHGSDVLNGGDGNDTLYAAGLYGGGAGSDVDRLDGGAGNDSMVGSFGSQTYLFGKGDGQDSITNYSDAWNGTPDQTVGKQDVLQFKAGVAVSEVTAVREGESLVLKINGTSDQVRVEHYFSQDGQSNQGYALNAIRFEDGTSWNYAQAKALTEQGPSQPGSGNGETLTGSGGDDVIDGGDGNDTINGQGGNDTINGQGGNDTLSGGTGNDRLNGGTGNNTYLFGRGDGVDTIGDYNDGSAGKRNVLRFKAGVSASDVTVSRQETYLVLSINGTSDKVAITSFFYQNTP</sequence>
<feature type="domain" description="Haemolysin-type calcium binding-related" evidence="6">
    <location>
        <begin position="1821"/>
        <end position="1865"/>
    </location>
</feature>
<feature type="region of interest" description="Disordered" evidence="4">
    <location>
        <begin position="2088"/>
        <end position="2150"/>
    </location>
</feature>
<feature type="region of interest" description="Disordered" evidence="4">
    <location>
        <begin position="1010"/>
        <end position="1071"/>
    </location>
</feature>
<feature type="compositionally biased region" description="Polar residues" evidence="4">
    <location>
        <begin position="2090"/>
        <end position="2103"/>
    </location>
</feature>
<feature type="region of interest" description="Disordered" evidence="4">
    <location>
        <begin position="1246"/>
        <end position="1268"/>
    </location>
</feature>
<accession>A0A7X0PME7</accession>
<feature type="domain" description="Haemolysin-type calcium binding-related" evidence="6">
    <location>
        <begin position="2039"/>
        <end position="2083"/>
    </location>
</feature>
<feature type="domain" description="Haemolysin-type calcium binding-related" evidence="6">
    <location>
        <begin position="1385"/>
        <end position="1429"/>
    </location>
</feature>
<feature type="compositionally biased region" description="Gly residues" evidence="4">
    <location>
        <begin position="1890"/>
        <end position="1903"/>
    </location>
</feature>
<dbReference type="PANTHER" id="PTHR38340">
    <property type="entry name" value="S-LAYER PROTEIN"/>
    <property type="match status" value="1"/>
</dbReference>
<feature type="compositionally biased region" description="Gly residues" evidence="4">
    <location>
        <begin position="637"/>
        <end position="646"/>
    </location>
</feature>
<keyword evidence="5" id="KW-0812">Transmembrane</keyword>
<feature type="domain" description="Haemolysin-type calcium binding-related" evidence="6">
    <location>
        <begin position="1603"/>
        <end position="1647"/>
    </location>
</feature>
<dbReference type="GO" id="GO:0005576">
    <property type="term" value="C:extracellular region"/>
    <property type="evidence" value="ECO:0007669"/>
    <property type="project" value="UniProtKB-SubCell"/>
</dbReference>
<evidence type="ECO:0000256" key="4">
    <source>
        <dbReference type="SAM" id="MobiDB-lite"/>
    </source>
</evidence>
<reference evidence="7 8" key="1">
    <citation type="submission" date="2020-08" db="EMBL/GenBank/DDBJ databases">
        <title>Functional genomics of gut bacteria from endangered species of beetles.</title>
        <authorList>
            <person name="Carlos-Shanley C."/>
        </authorList>
    </citation>
    <scope>NUCLEOTIDE SEQUENCE [LARGE SCALE GENOMIC DNA]</scope>
    <source>
        <strain evidence="7 8">S00198</strain>
    </source>
</reference>
<dbReference type="InterPro" id="IPR050557">
    <property type="entry name" value="RTX_toxin/Mannuronan_C5-epim"/>
</dbReference>
<dbReference type="Gene3D" id="2.150.10.10">
    <property type="entry name" value="Serralysin-like metalloprotease, C-terminal"/>
    <property type="match status" value="14"/>
</dbReference>
<dbReference type="Pfam" id="PF00353">
    <property type="entry name" value="HemolysinCabind"/>
    <property type="match status" value="18"/>
</dbReference>
<proteinExistence type="predicted"/>
<dbReference type="GO" id="GO:0005509">
    <property type="term" value="F:calcium ion binding"/>
    <property type="evidence" value="ECO:0007669"/>
    <property type="project" value="InterPro"/>
</dbReference>
<organism evidence="7 8">
    <name type="scientific">Acidovorax soli</name>
    <dbReference type="NCBI Taxonomy" id="592050"/>
    <lineage>
        <taxon>Bacteria</taxon>
        <taxon>Pseudomonadati</taxon>
        <taxon>Pseudomonadota</taxon>
        <taxon>Betaproteobacteria</taxon>
        <taxon>Burkholderiales</taxon>
        <taxon>Comamonadaceae</taxon>
        <taxon>Acidovorax</taxon>
    </lineage>
</organism>
<dbReference type="Proteomes" id="UP000575083">
    <property type="component" value="Unassembled WGS sequence"/>
</dbReference>
<name>A0A7X0PME7_9BURK</name>
<dbReference type="RefSeq" id="WP_184865806.1">
    <property type="nucleotide sequence ID" value="NZ_JACHLK010000029.1"/>
</dbReference>
<comment type="subcellular location">
    <subcellularLocation>
        <location evidence="1">Secreted</location>
    </subcellularLocation>
</comment>
<protein>
    <submittedName>
        <fullName evidence="7">Ca2+-binding RTX toxin-like protein</fullName>
    </submittedName>
</protein>
<feature type="region of interest" description="Disordered" evidence="4">
    <location>
        <begin position="1873"/>
        <end position="1943"/>
    </location>
</feature>
<dbReference type="InterPro" id="IPR018511">
    <property type="entry name" value="Hemolysin-typ_Ca-bd_CS"/>
</dbReference>
<dbReference type="InterPro" id="IPR001343">
    <property type="entry name" value="Hemolysn_Ca-bd"/>
</dbReference>
<feature type="domain" description="Haemolysin-type calcium binding-related" evidence="6">
    <location>
        <begin position="948"/>
        <end position="990"/>
    </location>
</feature>
<keyword evidence="5" id="KW-1133">Transmembrane helix</keyword>
<evidence type="ECO:0000259" key="6">
    <source>
        <dbReference type="Pfam" id="PF06594"/>
    </source>
</evidence>
<keyword evidence="2" id="KW-0964">Secreted</keyword>
<dbReference type="PANTHER" id="PTHR38340:SF1">
    <property type="entry name" value="S-LAYER PROTEIN"/>
    <property type="match status" value="1"/>
</dbReference>
<feature type="transmembrane region" description="Helical" evidence="5">
    <location>
        <begin position="199"/>
        <end position="218"/>
    </location>
</feature>
<feature type="region of interest" description="Disordered" evidence="4">
    <location>
        <begin position="567"/>
        <end position="590"/>
    </location>
</feature>
<dbReference type="PROSITE" id="PS00330">
    <property type="entry name" value="HEMOLYSIN_CALCIUM"/>
    <property type="match status" value="13"/>
</dbReference>
<feature type="domain" description="Haemolysin-type calcium binding-related" evidence="6">
    <location>
        <begin position="1167"/>
        <end position="1211"/>
    </location>
</feature>
<keyword evidence="3" id="KW-0106">Calcium</keyword>
<evidence type="ECO:0000256" key="2">
    <source>
        <dbReference type="ARBA" id="ARBA00022525"/>
    </source>
</evidence>
<dbReference type="InterPro" id="IPR011049">
    <property type="entry name" value="Serralysin-like_metalloprot_C"/>
</dbReference>
<evidence type="ECO:0000313" key="8">
    <source>
        <dbReference type="Proteomes" id="UP000575083"/>
    </source>
</evidence>
<evidence type="ECO:0000313" key="7">
    <source>
        <dbReference type="EMBL" id="MBB6564111.1"/>
    </source>
</evidence>
<keyword evidence="5" id="KW-0472">Membrane</keyword>
<gene>
    <name evidence="7" type="ORF">HNP48_006837</name>
</gene>
<feature type="region of interest" description="Disordered" evidence="4">
    <location>
        <begin position="1655"/>
        <end position="1715"/>
    </location>
</feature>
<evidence type="ECO:0000256" key="1">
    <source>
        <dbReference type="ARBA" id="ARBA00004613"/>
    </source>
</evidence>
<evidence type="ECO:0000256" key="5">
    <source>
        <dbReference type="SAM" id="Phobius"/>
    </source>
</evidence>
<keyword evidence="8" id="KW-1185">Reference proteome</keyword>
<feature type="region of interest" description="Disordered" evidence="4">
    <location>
        <begin position="1469"/>
        <end position="1497"/>
    </location>
</feature>
<dbReference type="Pfam" id="PF06594">
    <property type="entry name" value="HCBP_related"/>
    <property type="match status" value="6"/>
</dbReference>
<feature type="non-terminal residue" evidence="7">
    <location>
        <position position="2224"/>
    </location>
</feature>
<comment type="caution">
    <text evidence="7">The sequence shown here is derived from an EMBL/GenBank/DDBJ whole genome shotgun (WGS) entry which is preliminary data.</text>
</comment>
<dbReference type="SUPFAM" id="SSF51120">
    <property type="entry name" value="beta-Roll"/>
    <property type="match status" value="7"/>
</dbReference>
<feature type="region of interest" description="Disordered" evidence="4">
    <location>
        <begin position="792"/>
        <end position="825"/>
    </location>
</feature>
<evidence type="ECO:0000256" key="3">
    <source>
        <dbReference type="ARBA" id="ARBA00022837"/>
    </source>
</evidence>
<dbReference type="EMBL" id="JACHLK010000029">
    <property type="protein sequence ID" value="MBB6564111.1"/>
    <property type="molecule type" value="Genomic_DNA"/>
</dbReference>
<dbReference type="PRINTS" id="PR00313">
    <property type="entry name" value="CABNDNGRPT"/>
</dbReference>
<dbReference type="InterPro" id="IPR010566">
    <property type="entry name" value="Haemolys_ca-bd"/>
</dbReference>
<feature type="region of interest" description="Disordered" evidence="4">
    <location>
        <begin position="624"/>
        <end position="649"/>
    </location>
</feature>